<evidence type="ECO:0000313" key="2">
    <source>
        <dbReference type="EMBL" id="KAG2380307.1"/>
    </source>
</evidence>
<organism evidence="2 3">
    <name type="scientific">Phaseolus angularis</name>
    <name type="common">Azuki bean</name>
    <name type="synonym">Vigna angularis</name>
    <dbReference type="NCBI Taxonomy" id="3914"/>
    <lineage>
        <taxon>Eukaryota</taxon>
        <taxon>Viridiplantae</taxon>
        <taxon>Streptophyta</taxon>
        <taxon>Embryophyta</taxon>
        <taxon>Tracheophyta</taxon>
        <taxon>Spermatophyta</taxon>
        <taxon>Magnoliopsida</taxon>
        <taxon>eudicotyledons</taxon>
        <taxon>Gunneridae</taxon>
        <taxon>Pentapetalae</taxon>
        <taxon>rosids</taxon>
        <taxon>fabids</taxon>
        <taxon>Fabales</taxon>
        <taxon>Fabaceae</taxon>
        <taxon>Papilionoideae</taxon>
        <taxon>50 kb inversion clade</taxon>
        <taxon>NPAAA clade</taxon>
        <taxon>indigoferoid/millettioid clade</taxon>
        <taxon>Phaseoleae</taxon>
        <taxon>Vigna</taxon>
    </lineage>
</organism>
<feature type="region of interest" description="Disordered" evidence="1">
    <location>
        <begin position="44"/>
        <end position="73"/>
    </location>
</feature>
<feature type="compositionally biased region" description="Polar residues" evidence="1">
    <location>
        <begin position="140"/>
        <end position="149"/>
    </location>
</feature>
<evidence type="ECO:0000313" key="3">
    <source>
        <dbReference type="Proteomes" id="UP000743370"/>
    </source>
</evidence>
<dbReference type="Proteomes" id="UP000743370">
    <property type="component" value="Unassembled WGS sequence"/>
</dbReference>
<accession>A0A8T0JSX7</accession>
<gene>
    <name evidence="2" type="ORF">HKW66_Vig0170860</name>
</gene>
<feature type="compositionally biased region" description="Low complexity" evidence="1">
    <location>
        <begin position="48"/>
        <end position="63"/>
    </location>
</feature>
<comment type="caution">
    <text evidence="2">The sequence shown here is derived from an EMBL/GenBank/DDBJ whole genome shotgun (WGS) entry which is preliminary data.</text>
</comment>
<feature type="region of interest" description="Disordered" evidence="1">
    <location>
        <begin position="19"/>
        <end position="38"/>
    </location>
</feature>
<feature type="compositionally biased region" description="Basic and acidic residues" evidence="1">
    <location>
        <begin position="19"/>
        <end position="35"/>
    </location>
</feature>
<proteinExistence type="predicted"/>
<name>A0A8T0JSX7_PHAAN</name>
<sequence length="149" mass="15805">MSGREGEVGRLQVKDLVVRVPRGGDDSRGHSEFKGKLFGKNNGVAAAGRDSLSSKSGSVVLKDVPPSHDDIDDTLHDAAAKFDHSQLGDSSLVNQLQSNLTDNLVNSKLSHINPESELSSAKAAMEVSQHSSIETHEDISQNSDCSVAV</sequence>
<protein>
    <submittedName>
        <fullName evidence="2">Uncharacterized protein</fullName>
    </submittedName>
</protein>
<feature type="region of interest" description="Disordered" evidence="1">
    <location>
        <begin position="117"/>
        <end position="149"/>
    </location>
</feature>
<evidence type="ECO:0000256" key="1">
    <source>
        <dbReference type="SAM" id="MobiDB-lite"/>
    </source>
</evidence>
<reference evidence="2 3" key="1">
    <citation type="submission" date="2020-05" db="EMBL/GenBank/DDBJ databases">
        <title>Vigna angularis (adzuki bean) Var. LongXiaoDou No. 4 denovo assembly.</title>
        <authorList>
            <person name="Xiang H."/>
        </authorList>
    </citation>
    <scope>NUCLEOTIDE SEQUENCE [LARGE SCALE GENOMIC DNA]</scope>
    <source>
        <tissue evidence="2">Leaf</tissue>
    </source>
</reference>
<dbReference type="AlphaFoldDB" id="A0A8T0JSX7"/>
<dbReference type="EMBL" id="JABFOF010000009">
    <property type="protein sequence ID" value="KAG2380307.1"/>
    <property type="molecule type" value="Genomic_DNA"/>
</dbReference>